<protein>
    <submittedName>
        <fullName evidence="2">Uncharacterized protein</fullName>
    </submittedName>
</protein>
<dbReference type="EMBL" id="CP144699">
    <property type="protein sequence ID" value="WVZ21269.1"/>
    <property type="molecule type" value="Genomic_DNA"/>
</dbReference>
<sequence>MKLTEKKGVKKNWRNQTPGLALQSIPWDNDLDLLESMPRQEVRRADDTAECSGSSDCRQPSSPPTHLAVTGERVLRRKAEGVGLEAGFVMVDLIKDNAGWETDL</sequence>
<evidence type="ECO:0000313" key="2">
    <source>
        <dbReference type="EMBL" id="WVZ21269.1"/>
    </source>
</evidence>
<gene>
    <name evidence="2" type="ORF">V8G54_008591</name>
</gene>
<feature type="compositionally biased region" description="Polar residues" evidence="1">
    <location>
        <begin position="51"/>
        <end position="60"/>
    </location>
</feature>
<dbReference type="AlphaFoldDB" id="A0AAQ3P3S5"/>
<dbReference type="Proteomes" id="UP001374535">
    <property type="component" value="Chromosome 2"/>
</dbReference>
<reference evidence="2 3" key="1">
    <citation type="journal article" date="2023" name="Life. Sci Alliance">
        <title>Evolutionary insights into 3D genome organization and epigenetic landscape of Vigna mungo.</title>
        <authorList>
            <person name="Junaid A."/>
            <person name="Singh B."/>
            <person name="Bhatia S."/>
        </authorList>
    </citation>
    <scope>NUCLEOTIDE SEQUENCE [LARGE SCALE GENOMIC DNA]</scope>
    <source>
        <strain evidence="2">Urdbean</strain>
    </source>
</reference>
<name>A0AAQ3P3S5_VIGMU</name>
<organism evidence="2 3">
    <name type="scientific">Vigna mungo</name>
    <name type="common">Black gram</name>
    <name type="synonym">Phaseolus mungo</name>
    <dbReference type="NCBI Taxonomy" id="3915"/>
    <lineage>
        <taxon>Eukaryota</taxon>
        <taxon>Viridiplantae</taxon>
        <taxon>Streptophyta</taxon>
        <taxon>Embryophyta</taxon>
        <taxon>Tracheophyta</taxon>
        <taxon>Spermatophyta</taxon>
        <taxon>Magnoliopsida</taxon>
        <taxon>eudicotyledons</taxon>
        <taxon>Gunneridae</taxon>
        <taxon>Pentapetalae</taxon>
        <taxon>rosids</taxon>
        <taxon>fabids</taxon>
        <taxon>Fabales</taxon>
        <taxon>Fabaceae</taxon>
        <taxon>Papilionoideae</taxon>
        <taxon>50 kb inversion clade</taxon>
        <taxon>NPAAA clade</taxon>
        <taxon>indigoferoid/millettioid clade</taxon>
        <taxon>Phaseoleae</taxon>
        <taxon>Vigna</taxon>
    </lineage>
</organism>
<proteinExistence type="predicted"/>
<evidence type="ECO:0000313" key="3">
    <source>
        <dbReference type="Proteomes" id="UP001374535"/>
    </source>
</evidence>
<feature type="region of interest" description="Disordered" evidence="1">
    <location>
        <begin position="41"/>
        <end position="66"/>
    </location>
</feature>
<evidence type="ECO:0000256" key="1">
    <source>
        <dbReference type="SAM" id="MobiDB-lite"/>
    </source>
</evidence>
<accession>A0AAQ3P3S5</accession>
<keyword evidence="3" id="KW-1185">Reference proteome</keyword>